<keyword evidence="2" id="KW-1185">Reference proteome</keyword>
<dbReference type="AlphaFoldDB" id="A0A9P8PXU9"/>
<comment type="caution">
    <text evidence="1">The sequence shown here is derived from an EMBL/GenBank/DDBJ whole genome shotgun (WGS) entry which is preliminary data.</text>
</comment>
<evidence type="ECO:0000313" key="2">
    <source>
        <dbReference type="Proteomes" id="UP000769528"/>
    </source>
</evidence>
<dbReference type="Proteomes" id="UP000769528">
    <property type="component" value="Unassembled WGS sequence"/>
</dbReference>
<reference evidence="1" key="2">
    <citation type="submission" date="2021-01" db="EMBL/GenBank/DDBJ databases">
        <authorList>
            <person name="Schikora-Tamarit M.A."/>
        </authorList>
    </citation>
    <scope>NUCLEOTIDE SEQUENCE</scope>
    <source>
        <strain evidence="1">CBS6341</strain>
    </source>
</reference>
<reference evidence="1" key="1">
    <citation type="journal article" date="2021" name="Open Biol.">
        <title>Shared evolutionary footprints suggest mitochondrial oxidative damage underlies multiple complex I losses in fungi.</title>
        <authorList>
            <person name="Schikora-Tamarit M.A."/>
            <person name="Marcet-Houben M."/>
            <person name="Nosek J."/>
            <person name="Gabaldon T."/>
        </authorList>
    </citation>
    <scope>NUCLEOTIDE SEQUENCE</scope>
    <source>
        <strain evidence="1">CBS6341</strain>
    </source>
</reference>
<organism evidence="1 2">
    <name type="scientific">Wickerhamomyces mucosus</name>
    <dbReference type="NCBI Taxonomy" id="1378264"/>
    <lineage>
        <taxon>Eukaryota</taxon>
        <taxon>Fungi</taxon>
        <taxon>Dikarya</taxon>
        <taxon>Ascomycota</taxon>
        <taxon>Saccharomycotina</taxon>
        <taxon>Saccharomycetes</taxon>
        <taxon>Phaffomycetales</taxon>
        <taxon>Wickerhamomycetaceae</taxon>
        <taxon>Wickerhamomyces</taxon>
    </lineage>
</organism>
<accession>A0A9P8PXU9</accession>
<gene>
    <name evidence="1" type="ORF">WICMUC_000313</name>
</gene>
<dbReference type="EMBL" id="JAEUBF010000111">
    <property type="protein sequence ID" value="KAH3680473.1"/>
    <property type="molecule type" value="Genomic_DNA"/>
</dbReference>
<protein>
    <submittedName>
        <fullName evidence="1">Uncharacterized protein</fullName>
    </submittedName>
</protein>
<evidence type="ECO:0000313" key="1">
    <source>
        <dbReference type="EMBL" id="KAH3680473.1"/>
    </source>
</evidence>
<name>A0A9P8PXU9_9ASCO</name>
<dbReference type="OrthoDB" id="10652465at2759"/>
<proteinExistence type="predicted"/>
<sequence>MDTKILPDFVKEISLSLILGVNNFEQDTMVSFLTNWHLVKPLLSTRIIVASFKTITNSCKLLSTSELSIVINDLMLSLLEPGGFEIAFLCRNAGMVFFLKNDSKGLLFFNSSISCFQIQVLVCLDQHWIKPFFENTTIKVPQSLNLTTVIGHKFGVIGNWVGAGVGLEIGDQTKTLWSRPSDTIYGDLEVAILITSKK</sequence>